<reference evidence="3" key="1">
    <citation type="submission" date="2016-02" db="EMBL/GenBank/DDBJ databases">
        <authorList>
            <person name="Wibberg D."/>
        </authorList>
    </citation>
    <scope>NUCLEOTIDE SEQUENCE [LARGE SCALE GENOMIC DNA]</scope>
</reference>
<organism evidence="2 3">
    <name type="scientific">Candidatus Protofrankia californiensis</name>
    <dbReference type="NCBI Taxonomy" id="1839754"/>
    <lineage>
        <taxon>Bacteria</taxon>
        <taxon>Bacillati</taxon>
        <taxon>Actinomycetota</taxon>
        <taxon>Actinomycetes</taxon>
        <taxon>Frankiales</taxon>
        <taxon>Frankiaceae</taxon>
        <taxon>Protofrankia</taxon>
    </lineage>
</organism>
<accession>A0A1C3NVR4</accession>
<name>A0A1C3NVR4_9ACTN</name>
<proteinExistence type="predicted"/>
<feature type="region of interest" description="Disordered" evidence="1">
    <location>
        <begin position="45"/>
        <end position="68"/>
    </location>
</feature>
<dbReference type="Proteomes" id="UP000199013">
    <property type="component" value="Unassembled WGS sequence"/>
</dbReference>
<dbReference type="EMBL" id="FLUV01000603">
    <property type="protein sequence ID" value="SBW19688.1"/>
    <property type="molecule type" value="Genomic_DNA"/>
</dbReference>
<evidence type="ECO:0000256" key="1">
    <source>
        <dbReference type="SAM" id="MobiDB-lite"/>
    </source>
</evidence>
<evidence type="ECO:0000313" key="2">
    <source>
        <dbReference type="EMBL" id="SBW19688.1"/>
    </source>
</evidence>
<keyword evidence="3" id="KW-1185">Reference proteome</keyword>
<protein>
    <submittedName>
        <fullName evidence="2">Uncharacterized protein</fullName>
    </submittedName>
</protein>
<sequence>MPCSVQLAVHPVGVIWTTIRRRQVRQNRGGSNSRAWTQVSCPLSASDCPHRSQNAVSVPLSDPDAGEA</sequence>
<dbReference type="AlphaFoldDB" id="A0A1C3NVR4"/>
<gene>
    <name evidence="2" type="ORF">FDG2_1472</name>
</gene>
<evidence type="ECO:0000313" key="3">
    <source>
        <dbReference type="Proteomes" id="UP000199013"/>
    </source>
</evidence>